<comment type="caution">
    <text evidence="2">The sequence shown here is derived from an EMBL/GenBank/DDBJ whole genome shotgun (WGS) entry which is preliminary data.</text>
</comment>
<accession>A0A5B7FH42</accession>
<feature type="region of interest" description="Disordered" evidence="1">
    <location>
        <begin position="1"/>
        <end position="57"/>
    </location>
</feature>
<protein>
    <submittedName>
        <fullName evidence="2">Uncharacterized protein</fullName>
    </submittedName>
</protein>
<sequence length="126" mass="14676">MKKKKKKKKRKKKIKKKKKKKKIKKKKKKKKKNKEKKKKKRRNTKTKKRKNATNRPEQFLWTGTSVYGLAGVAASSLYKPQAKLELMAFHQANGAAREIYRLMESLPPTWGLEAPTGVKLLTAEPM</sequence>
<reference evidence="2 3" key="1">
    <citation type="submission" date="2019-05" db="EMBL/GenBank/DDBJ databases">
        <title>Another draft genome of Portunus trituberculatus and its Hox gene families provides insights of decapod evolution.</title>
        <authorList>
            <person name="Jeong J.-H."/>
            <person name="Song I."/>
            <person name="Kim S."/>
            <person name="Choi T."/>
            <person name="Kim D."/>
            <person name="Ryu S."/>
            <person name="Kim W."/>
        </authorList>
    </citation>
    <scope>NUCLEOTIDE SEQUENCE [LARGE SCALE GENOMIC DNA]</scope>
    <source>
        <tissue evidence="2">Muscle</tissue>
    </source>
</reference>
<dbReference type="AlphaFoldDB" id="A0A5B7FH42"/>
<name>A0A5B7FH42_PORTR</name>
<evidence type="ECO:0000256" key="1">
    <source>
        <dbReference type="SAM" id="MobiDB-lite"/>
    </source>
</evidence>
<feature type="compositionally biased region" description="Basic residues" evidence="1">
    <location>
        <begin position="1"/>
        <end position="52"/>
    </location>
</feature>
<keyword evidence="3" id="KW-1185">Reference proteome</keyword>
<proteinExistence type="predicted"/>
<evidence type="ECO:0000313" key="3">
    <source>
        <dbReference type="Proteomes" id="UP000324222"/>
    </source>
</evidence>
<organism evidence="2 3">
    <name type="scientific">Portunus trituberculatus</name>
    <name type="common">Swimming crab</name>
    <name type="synonym">Neptunus trituberculatus</name>
    <dbReference type="NCBI Taxonomy" id="210409"/>
    <lineage>
        <taxon>Eukaryota</taxon>
        <taxon>Metazoa</taxon>
        <taxon>Ecdysozoa</taxon>
        <taxon>Arthropoda</taxon>
        <taxon>Crustacea</taxon>
        <taxon>Multicrustacea</taxon>
        <taxon>Malacostraca</taxon>
        <taxon>Eumalacostraca</taxon>
        <taxon>Eucarida</taxon>
        <taxon>Decapoda</taxon>
        <taxon>Pleocyemata</taxon>
        <taxon>Brachyura</taxon>
        <taxon>Eubrachyura</taxon>
        <taxon>Portunoidea</taxon>
        <taxon>Portunidae</taxon>
        <taxon>Portuninae</taxon>
        <taxon>Portunus</taxon>
    </lineage>
</organism>
<dbReference type="EMBL" id="VSRR010007424">
    <property type="protein sequence ID" value="MPC46870.1"/>
    <property type="molecule type" value="Genomic_DNA"/>
</dbReference>
<gene>
    <name evidence="2" type="ORF">E2C01_040600</name>
</gene>
<evidence type="ECO:0000313" key="2">
    <source>
        <dbReference type="EMBL" id="MPC46870.1"/>
    </source>
</evidence>
<dbReference type="Proteomes" id="UP000324222">
    <property type="component" value="Unassembled WGS sequence"/>
</dbReference>